<feature type="region of interest" description="Disordered" evidence="1">
    <location>
        <begin position="1"/>
        <end position="53"/>
    </location>
</feature>
<dbReference type="AlphaFoldDB" id="A0AAW0QHF2"/>
<organism evidence="3 4">
    <name type="scientific">Apiospora kogelbergensis</name>
    <dbReference type="NCBI Taxonomy" id="1337665"/>
    <lineage>
        <taxon>Eukaryota</taxon>
        <taxon>Fungi</taxon>
        <taxon>Dikarya</taxon>
        <taxon>Ascomycota</taxon>
        <taxon>Pezizomycotina</taxon>
        <taxon>Sordariomycetes</taxon>
        <taxon>Xylariomycetidae</taxon>
        <taxon>Amphisphaeriales</taxon>
        <taxon>Apiosporaceae</taxon>
        <taxon>Apiospora</taxon>
    </lineage>
</organism>
<proteinExistence type="predicted"/>
<dbReference type="InterPro" id="IPR021514">
    <property type="entry name" value="DUF3176"/>
</dbReference>
<accession>A0AAW0QHF2</accession>
<keyword evidence="2" id="KW-1133">Transmembrane helix</keyword>
<keyword evidence="2" id="KW-0812">Transmembrane</keyword>
<evidence type="ECO:0000256" key="2">
    <source>
        <dbReference type="SAM" id="Phobius"/>
    </source>
</evidence>
<dbReference type="PANTHER" id="PTHR35394">
    <property type="entry name" value="DUF3176 DOMAIN-CONTAINING PROTEIN"/>
    <property type="match status" value="1"/>
</dbReference>
<feature type="transmembrane region" description="Helical" evidence="2">
    <location>
        <begin position="60"/>
        <end position="85"/>
    </location>
</feature>
<keyword evidence="2" id="KW-0472">Membrane</keyword>
<name>A0AAW0QHF2_9PEZI</name>
<dbReference type="Pfam" id="PF11374">
    <property type="entry name" value="DUF3176"/>
    <property type="match status" value="1"/>
</dbReference>
<dbReference type="Proteomes" id="UP001392437">
    <property type="component" value="Unassembled WGS sequence"/>
</dbReference>
<dbReference type="PANTHER" id="PTHR35394:SF5">
    <property type="entry name" value="DUF3176 DOMAIN-CONTAINING PROTEIN"/>
    <property type="match status" value="1"/>
</dbReference>
<dbReference type="EMBL" id="JAQQWP010000011">
    <property type="protein sequence ID" value="KAK8096130.1"/>
    <property type="molecule type" value="Genomic_DNA"/>
</dbReference>
<feature type="compositionally biased region" description="Pro residues" evidence="1">
    <location>
        <begin position="1"/>
        <end position="15"/>
    </location>
</feature>
<evidence type="ECO:0000256" key="1">
    <source>
        <dbReference type="SAM" id="MobiDB-lite"/>
    </source>
</evidence>
<keyword evidence="4" id="KW-1185">Reference proteome</keyword>
<feature type="compositionally biased region" description="Basic and acidic residues" evidence="1">
    <location>
        <begin position="21"/>
        <end position="43"/>
    </location>
</feature>
<protein>
    <submittedName>
        <fullName evidence="3">Uncharacterized protein</fullName>
    </submittedName>
</protein>
<evidence type="ECO:0000313" key="3">
    <source>
        <dbReference type="EMBL" id="KAK8096130.1"/>
    </source>
</evidence>
<feature type="transmembrane region" description="Helical" evidence="2">
    <location>
        <begin position="97"/>
        <end position="116"/>
    </location>
</feature>
<gene>
    <name evidence="3" type="ORF">PG999_014152</name>
</gene>
<evidence type="ECO:0000313" key="4">
    <source>
        <dbReference type="Proteomes" id="UP001392437"/>
    </source>
</evidence>
<sequence length="588" mass="63346">MTSPGQQPPLSPYGPPQTKGMGHEYVELGDMKGEGAGRPRDADQESLPPRPTKTAEESGWWVVEIIACVISSLALAAIIVTLGLMDGRPLRTWPMSITLNSFVSFMSTIAKAALVMPVAEGISQLKWLWFRSKGSLEDIQKFDEASRGSWGSLKLLFHTQQVHLAKLGAFIMITALVMEPFVQQVIIYPTQMIATTDHAATVPVARGYSAYAPGAIMALRSPTMDMKAAINNAIYNTSPRPQDEFAMKPRCATGNCTWPEPYYSLAVCSKCANTTALMTESNCFHGKCVYTMPNGLAFDAIYQGRLYMNSTSDGPTANFNGTQPTVASISTMRGLHDLSSQYLYGIIANECVLYYCVNEYKAEVKNGVFNETVIKSHTLDRDPGIGENGMLENITITIPPSGNRTEPTDYTMLNVAAAAINFHLNHFWTGNVTGSTGEEMASSDVVRALYDLGDDGSGSGAPKPGGGENVTIAAVAAAMTKVMRSNLDVKAAAAKATDKSQAAALAEKASENEVVGVTWVEETYVTVRWPWMILPIALEALAFSFLLVVIIQCKTSGVAIWKSSTLPMLNGKVSDLMQRPGGGGTAPR</sequence>
<comment type="caution">
    <text evidence="3">The sequence shown here is derived from an EMBL/GenBank/DDBJ whole genome shotgun (WGS) entry which is preliminary data.</text>
</comment>
<feature type="transmembrane region" description="Helical" evidence="2">
    <location>
        <begin position="529"/>
        <end position="551"/>
    </location>
</feature>
<reference evidence="3 4" key="1">
    <citation type="submission" date="2023-01" db="EMBL/GenBank/DDBJ databases">
        <title>Analysis of 21 Apiospora genomes using comparative genomics revels a genus with tremendous synthesis potential of carbohydrate active enzymes and secondary metabolites.</title>
        <authorList>
            <person name="Sorensen T."/>
        </authorList>
    </citation>
    <scope>NUCLEOTIDE SEQUENCE [LARGE SCALE GENOMIC DNA]</scope>
    <source>
        <strain evidence="3 4">CBS 117206</strain>
    </source>
</reference>